<dbReference type="AlphaFoldDB" id="A0A9N9G1Q6"/>
<gene>
    <name evidence="2" type="ORF">FMOSSE_LOCUS7574</name>
</gene>
<name>A0A9N9G1Q6_FUNMO</name>
<dbReference type="InterPro" id="IPR029526">
    <property type="entry name" value="PGBD"/>
</dbReference>
<dbReference type="EMBL" id="CAJVPP010001797">
    <property type="protein sequence ID" value="CAG8573450.1"/>
    <property type="molecule type" value="Genomic_DNA"/>
</dbReference>
<organism evidence="2 3">
    <name type="scientific">Funneliformis mosseae</name>
    <name type="common">Endomycorrhizal fungus</name>
    <name type="synonym">Glomus mosseae</name>
    <dbReference type="NCBI Taxonomy" id="27381"/>
    <lineage>
        <taxon>Eukaryota</taxon>
        <taxon>Fungi</taxon>
        <taxon>Fungi incertae sedis</taxon>
        <taxon>Mucoromycota</taxon>
        <taxon>Glomeromycotina</taxon>
        <taxon>Glomeromycetes</taxon>
        <taxon>Glomerales</taxon>
        <taxon>Glomeraceae</taxon>
        <taxon>Funneliformis</taxon>
    </lineage>
</organism>
<sequence>MSSAVELKEEYIPLLTSYQHFMESDIEKDEEEDTRNIRKDTIVVNTNLYALTKDAGAVGKKWQNIDCKELIIWIALVIYQGLFKLPSLNQYWNKDLKFLIHHISK</sequence>
<dbReference type="Pfam" id="PF13843">
    <property type="entry name" value="DDE_Tnp_1_7"/>
    <property type="match status" value="1"/>
</dbReference>
<dbReference type="Proteomes" id="UP000789375">
    <property type="component" value="Unassembled WGS sequence"/>
</dbReference>
<proteinExistence type="predicted"/>
<accession>A0A9N9G1Q6</accession>
<comment type="caution">
    <text evidence="2">The sequence shown here is derived from an EMBL/GenBank/DDBJ whole genome shotgun (WGS) entry which is preliminary data.</text>
</comment>
<protein>
    <submittedName>
        <fullName evidence="2">15359_t:CDS:1</fullName>
    </submittedName>
</protein>
<evidence type="ECO:0000313" key="3">
    <source>
        <dbReference type="Proteomes" id="UP000789375"/>
    </source>
</evidence>
<reference evidence="2" key="1">
    <citation type="submission" date="2021-06" db="EMBL/GenBank/DDBJ databases">
        <authorList>
            <person name="Kallberg Y."/>
            <person name="Tangrot J."/>
            <person name="Rosling A."/>
        </authorList>
    </citation>
    <scope>NUCLEOTIDE SEQUENCE</scope>
    <source>
        <strain evidence="2">87-6 pot B 2015</strain>
    </source>
</reference>
<keyword evidence="3" id="KW-1185">Reference proteome</keyword>
<evidence type="ECO:0000259" key="1">
    <source>
        <dbReference type="Pfam" id="PF13843"/>
    </source>
</evidence>
<evidence type="ECO:0000313" key="2">
    <source>
        <dbReference type="EMBL" id="CAG8573450.1"/>
    </source>
</evidence>
<feature type="domain" description="PiggyBac transposable element-derived protein" evidence="1">
    <location>
        <begin position="41"/>
        <end position="100"/>
    </location>
</feature>